<proteinExistence type="predicted"/>
<gene>
    <name evidence="2" type="ORF">LIER_20825</name>
</gene>
<dbReference type="Proteomes" id="UP001454036">
    <property type="component" value="Unassembled WGS sequence"/>
</dbReference>
<evidence type="ECO:0000313" key="3">
    <source>
        <dbReference type="Proteomes" id="UP001454036"/>
    </source>
</evidence>
<organism evidence="2 3">
    <name type="scientific">Lithospermum erythrorhizon</name>
    <name type="common">Purple gromwell</name>
    <name type="synonym">Lithospermum officinale var. erythrorhizon</name>
    <dbReference type="NCBI Taxonomy" id="34254"/>
    <lineage>
        <taxon>Eukaryota</taxon>
        <taxon>Viridiplantae</taxon>
        <taxon>Streptophyta</taxon>
        <taxon>Embryophyta</taxon>
        <taxon>Tracheophyta</taxon>
        <taxon>Spermatophyta</taxon>
        <taxon>Magnoliopsida</taxon>
        <taxon>eudicotyledons</taxon>
        <taxon>Gunneridae</taxon>
        <taxon>Pentapetalae</taxon>
        <taxon>asterids</taxon>
        <taxon>lamiids</taxon>
        <taxon>Boraginales</taxon>
        <taxon>Boraginaceae</taxon>
        <taxon>Boraginoideae</taxon>
        <taxon>Lithospermeae</taxon>
        <taxon>Lithospermum</taxon>
    </lineage>
</organism>
<protein>
    <submittedName>
        <fullName evidence="2">Uncharacterized protein</fullName>
    </submittedName>
</protein>
<keyword evidence="3" id="KW-1185">Reference proteome</keyword>
<reference evidence="2 3" key="1">
    <citation type="submission" date="2024-01" db="EMBL/GenBank/DDBJ databases">
        <title>The complete chloroplast genome sequence of Lithospermum erythrorhizon: insights into the phylogenetic relationship among Boraginaceae species and the maternal lineages of purple gromwells.</title>
        <authorList>
            <person name="Okada T."/>
            <person name="Watanabe K."/>
        </authorList>
    </citation>
    <scope>NUCLEOTIDE SEQUENCE [LARGE SCALE GENOMIC DNA]</scope>
</reference>
<accession>A0AAV3QQR6</accession>
<evidence type="ECO:0000256" key="1">
    <source>
        <dbReference type="SAM" id="MobiDB-lite"/>
    </source>
</evidence>
<evidence type="ECO:0000313" key="2">
    <source>
        <dbReference type="EMBL" id="GAA0165418.1"/>
    </source>
</evidence>
<comment type="caution">
    <text evidence="2">The sequence shown here is derived from an EMBL/GenBank/DDBJ whole genome shotgun (WGS) entry which is preliminary data.</text>
</comment>
<dbReference type="EMBL" id="BAABME010005370">
    <property type="protein sequence ID" value="GAA0165418.1"/>
    <property type="molecule type" value="Genomic_DNA"/>
</dbReference>
<feature type="region of interest" description="Disordered" evidence="1">
    <location>
        <begin position="310"/>
        <end position="335"/>
    </location>
</feature>
<sequence>MSKNFLADSCPNKVQSPVVLCSRRYGSKGSNLVDRLERTNVWEAIQKAADPTKVEVAAMKGKRLPRFSSQLVVRKPLIYGVDLIPVFPSKRSSTSEGQVEQENRHRRLHLPFAPPRPSFLIWRKLALAPKRVKGRVLLRTRSKAPCTIPNGLSVSEGHLFNKRMEAFHAALNAQYAATRREAMRDLSSEKREMELEAARVSLKERVEELNSAKSALSPDGAGEVEDQSSLTKDVEDSRSARLEAINRAEVAKARPFEAETRLSQFDEEVAQRVAEFKDSEEGDLFFNGDWPEEYFEGLSVVTPLIEAPGETTEVADQGGEIAEGEVATADDEGAF</sequence>
<feature type="region of interest" description="Disordered" evidence="1">
    <location>
        <begin position="211"/>
        <end position="237"/>
    </location>
</feature>
<dbReference type="AlphaFoldDB" id="A0AAV3QQR6"/>
<name>A0AAV3QQR6_LITER</name>